<dbReference type="EMBL" id="NSLI01000004">
    <property type="protein sequence ID" value="PAX06999.1"/>
    <property type="molecule type" value="Genomic_DNA"/>
</dbReference>
<name>A0A2A2SCL7_9SPHN</name>
<proteinExistence type="predicted"/>
<gene>
    <name evidence="1" type="ORF">CKY28_13115</name>
</gene>
<evidence type="ECO:0000313" key="1">
    <source>
        <dbReference type="EMBL" id="PAX06999.1"/>
    </source>
</evidence>
<comment type="caution">
    <text evidence="1">The sequence shown here is derived from an EMBL/GenBank/DDBJ whole genome shotgun (WGS) entry which is preliminary data.</text>
</comment>
<protein>
    <submittedName>
        <fullName evidence="1">Uncharacterized protein</fullName>
    </submittedName>
</protein>
<accession>A0A2A2SCL7</accession>
<keyword evidence="2" id="KW-1185">Reference proteome</keyword>
<reference evidence="2" key="1">
    <citation type="submission" date="2017-09" db="EMBL/GenBank/DDBJ databases">
        <authorList>
            <person name="Feng G."/>
            <person name="Zhu H."/>
        </authorList>
    </citation>
    <scope>NUCLEOTIDE SEQUENCE [LARGE SCALE GENOMIC DNA]</scope>
    <source>
        <strain evidence="2">1PNM-20</strain>
    </source>
</reference>
<evidence type="ECO:0000313" key="2">
    <source>
        <dbReference type="Proteomes" id="UP000218151"/>
    </source>
</evidence>
<sequence length="69" mass="7782">MALLYFTYPRSVRMSEAQSDGGFADRLAVALRDAFEASNSEAVLFSEFIESVTLDGQFDFHDIARLRTQ</sequence>
<dbReference type="Proteomes" id="UP000218151">
    <property type="component" value="Unassembled WGS sequence"/>
</dbReference>
<dbReference type="AlphaFoldDB" id="A0A2A2SCL7"/>
<organism evidence="1 2">
    <name type="scientific">Sphingomonas lenta</name>
    <dbReference type="NCBI Taxonomy" id="1141887"/>
    <lineage>
        <taxon>Bacteria</taxon>
        <taxon>Pseudomonadati</taxon>
        <taxon>Pseudomonadota</taxon>
        <taxon>Alphaproteobacteria</taxon>
        <taxon>Sphingomonadales</taxon>
        <taxon>Sphingomonadaceae</taxon>
        <taxon>Sphingomonas</taxon>
    </lineage>
</organism>